<protein>
    <submittedName>
        <fullName evidence="1">Uncharacterized protein</fullName>
    </submittedName>
</protein>
<dbReference type="OrthoDB" id="2647092at2"/>
<sequence length="60" mass="6817">MRTADQVKRKLNELAGQKKRLEALAAEEGGHPSSDRIARLEDQIFLLEWVLNEPTGSYHV</sequence>
<evidence type="ECO:0000313" key="2">
    <source>
        <dbReference type="Proteomes" id="UP000266340"/>
    </source>
</evidence>
<evidence type="ECO:0000313" key="1">
    <source>
        <dbReference type="EMBL" id="RIE04425.1"/>
    </source>
</evidence>
<reference evidence="1 2" key="1">
    <citation type="submission" date="2018-09" db="EMBL/GenBank/DDBJ databases">
        <title>Cohnella cavernae sp. nov., isolated from a karst cave.</title>
        <authorList>
            <person name="Zhu H."/>
        </authorList>
    </citation>
    <scope>NUCLEOTIDE SEQUENCE [LARGE SCALE GENOMIC DNA]</scope>
    <source>
        <strain evidence="1 2">K2E09-144</strain>
    </source>
</reference>
<dbReference type="Proteomes" id="UP000266340">
    <property type="component" value="Unassembled WGS sequence"/>
</dbReference>
<proteinExistence type="predicted"/>
<keyword evidence="2" id="KW-1185">Reference proteome</keyword>
<accession>A0A398CPI3</accession>
<organism evidence="1 2">
    <name type="scientific">Cohnella faecalis</name>
    <dbReference type="NCBI Taxonomy" id="2315694"/>
    <lineage>
        <taxon>Bacteria</taxon>
        <taxon>Bacillati</taxon>
        <taxon>Bacillota</taxon>
        <taxon>Bacilli</taxon>
        <taxon>Bacillales</taxon>
        <taxon>Paenibacillaceae</taxon>
        <taxon>Cohnella</taxon>
    </lineage>
</organism>
<dbReference type="RefSeq" id="WP_119148464.1">
    <property type="nucleotide sequence ID" value="NZ_JBHSOV010000024.1"/>
</dbReference>
<dbReference type="AlphaFoldDB" id="A0A398CPI3"/>
<comment type="caution">
    <text evidence="1">The sequence shown here is derived from an EMBL/GenBank/DDBJ whole genome shotgun (WGS) entry which is preliminary data.</text>
</comment>
<dbReference type="EMBL" id="QXJM01000027">
    <property type="protein sequence ID" value="RIE04425.1"/>
    <property type="molecule type" value="Genomic_DNA"/>
</dbReference>
<name>A0A398CPI3_9BACL</name>
<gene>
    <name evidence="1" type="ORF">D3H35_07525</name>
</gene>